<evidence type="ECO:0008006" key="4">
    <source>
        <dbReference type="Google" id="ProtNLM"/>
    </source>
</evidence>
<dbReference type="EMBL" id="BMIL01000002">
    <property type="protein sequence ID" value="GGC55351.1"/>
    <property type="molecule type" value="Genomic_DNA"/>
</dbReference>
<name>A0A916XA62_9SPHI</name>
<reference evidence="2" key="1">
    <citation type="journal article" date="2014" name="Int. J. Syst. Evol. Microbiol.">
        <title>Complete genome sequence of Corynebacterium casei LMG S-19264T (=DSM 44701T), isolated from a smear-ripened cheese.</title>
        <authorList>
            <consortium name="US DOE Joint Genome Institute (JGI-PGF)"/>
            <person name="Walter F."/>
            <person name="Albersmeier A."/>
            <person name="Kalinowski J."/>
            <person name="Ruckert C."/>
        </authorList>
    </citation>
    <scope>NUCLEOTIDE SEQUENCE</scope>
    <source>
        <strain evidence="2">CGMCC 1.15343</strain>
    </source>
</reference>
<accession>A0A916XA62</accession>
<dbReference type="Gene3D" id="2.20.110.10">
    <property type="entry name" value="Histone H3 K4-specific methyltransferase SET7/9 N-terminal domain"/>
    <property type="match status" value="1"/>
</dbReference>
<dbReference type="Proteomes" id="UP000651668">
    <property type="component" value="Unassembled WGS sequence"/>
</dbReference>
<dbReference type="AlphaFoldDB" id="A0A916XA62"/>
<evidence type="ECO:0000313" key="3">
    <source>
        <dbReference type="Proteomes" id="UP000651668"/>
    </source>
</evidence>
<evidence type="ECO:0000313" key="2">
    <source>
        <dbReference type="EMBL" id="GGC55351.1"/>
    </source>
</evidence>
<evidence type="ECO:0000256" key="1">
    <source>
        <dbReference type="SAM" id="SignalP"/>
    </source>
</evidence>
<reference evidence="2" key="2">
    <citation type="submission" date="2020-09" db="EMBL/GenBank/DDBJ databases">
        <authorList>
            <person name="Sun Q."/>
            <person name="Zhou Y."/>
        </authorList>
    </citation>
    <scope>NUCLEOTIDE SEQUENCE</scope>
    <source>
        <strain evidence="2">CGMCC 1.15343</strain>
    </source>
</reference>
<protein>
    <recommendedName>
        <fullName evidence="4">DUF4412 domain-containing protein</fullName>
    </recommendedName>
</protein>
<dbReference type="SUPFAM" id="SSF82185">
    <property type="entry name" value="Histone H3 K4-specific methyltransferase SET7/9 N-terminal domain"/>
    <property type="match status" value="1"/>
</dbReference>
<keyword evidence="1" id="KW-0732">Signal</keyword>
<comment type="caution">
    <text evidence="2">The sequence shown here is derived from an EMBL/GenBank/DDBJ whole genome shotgun (WGS) entry which is preliminary data.</text>
</comment>
<organism evidence="2 3">
    <name type="scientific">Pedobacter quisquiliarum</name>
    <dbReference type="NCBI Taxonomy" id="1834438"/>
    <lineage>
        <taxon>Bacteria</taxon>
        <taxon>Pseudomonadati</taxon>
        <taxon>Bacteroidota</taxon>
        <taxon>Sphingobacteriia</taxon>
        <taxon>Sphingobacteriales</taxon>
        <taxon>Sphingobacteriaceae</taxon>
        <taxon>Pedobacter</taxon>
    </lineage>
</organism>
<dbReference type="RefSeq" id="WP_188625381.1">
    <property type="nucleotide sequence ID" value="NZ_BMIL01000002.1"/>
</dbReference>
<gene>
    <name evidence="2" type="ORF">GCM10011387_06230</name>
</gene>
<feature type="chain" id="PRO_5037755022" description="DUF4412 domain-containing protein" evidence="1">
    <location>
        <begin position="19"/>
        <end position="229"/>
    </location>
</feature>
<keyword evidence="3" id="KW-1185">Reference proteome</keyword>
<sequence>MKYLFLTLSLCFSVATQAQNIREQSVDLNDGSKLTYQILNGSKNGLFSVKNDGVTLLRGNYVNGKRVGNWYFFNPDNSLYMRYNYDQRKLLFVDDKVLTVANIRVLSDDAEVKNKASIALPIASLSQYYSMALEAAKKAIPEALQVPGNPIQAVLVASVDPTGNATYSVNFSSKGASEKVAFSIDNPEFQVEWIPSMLNGKGYPAEFSIETTLSYEKNQDEVKRFYWHK</sequence>
<feature type="signal peptide" evidence="1">
    <location>
        <begin position="1"/>
        <end position="18"/>
    </location>
</feature>
<proteinExistence type="predicted"/>